<dbReference type="GO" id="GO:0043025">
    <property type="term" value="C:neuronal cell body"/>
    <property type="evidence" value="ECO:0007669"/>
    <property type="project" value="TreeGrafter"/>
</dbReference>
<feature type="domain" description="Ras-GEF" evidence="5">
    <location>
        <begin position="2003"/>
        <end position="2260"/>
    </location>
</feature>
<evidence type="ECO:0000313" key="9">
    <source>
        <dbReference type="RefSeq" id="XP_013414427.1"/>
    </source>
</evidence>
<dbReference type="Pfam" id="PF00617">
    <property type="entry name" value="RasGEF"/>
    <property type="match status" value="1"/>
</dbReference>
<feature type="domain" description="KIND" evidence="7">
    <location>
        <begin position="20"/>
        <end position="207"/>
    </location>
</feature>
<feature type="region of interest" description="Disordered" evidence="4">
    <location>
        <begin position="922"/>
        <end position="1218"/>
    </location>
</feature>
<dbReference type="GO" id="GO:0005085">
    <property type="term" value="F:guanyl-nucleotide exchange factor activity"/>
    <property type="evidence" value="ECO:0007669"/>
    <property type="project" value="UniProtKB-KW"/>
</dbReference>
<organism evidence="8 10">
    <name type="scientific">Lingula anatina</name>
    <name type="common">Brachiopod</name>
    <name type="synonym">Lingula unguis</name>
    <dbReference type="NCBI Taxonomy" id="7574"/>
    <lineage>
        <taxon>Eukaryota</taxon>
        <taxon>Metazoa</taxon>
        <taxon>Spiralia</taxon>
        <taxon>Lophotrochozoa</taxon>
        <taxon>Brachiopoda</taxon>
        <taxon>Linguliformea</taxon>
        <taxon>Lingulata</taxon>
        <taxon>Lingulida</taxon>
        <taxon>Linguloidea</taxon>
        <taxon>Lingulidae</taxon>
        <taxon>Lingula</taxon>
    </lineage>
</organism>
<feature type="region of interest" description="Disordered" evidence="4">
    <location>
        <begin position="1483"/>
        <end position="1518"/>
    </location>
</feature>
<dbReference type="Gene3D" id="1.10.840.10">
    <property type="entry name" value="Ras guanine-nucleotide exchange factors catalytic domain"/>
    <property type="match status" value="1"/>
</dbReference>
<dbReference type="InterPro" id="IPR011009">
    <property type="entry name" value="Kinase-like_dom_sf"/>
</dbReference>
<feature type="compositionally biased region" description="Low complexity" evidence="4">
    <location>
        <begin position="234"/>
        <end position="247"/>
    </location>
</feature>
<feature type="compositionally biased region" description="Polar residues" evidence="4">
    <location>
        <begin position="193"/>
        <end position="209"/>
    </location>
</feature>
<feature type="compositionally biased region" description="Basic and acidic residues" evidence="4">
    <location>
        <begin position="961"/>
        <end position="1055"/>
    </location>
</feature>
<feature type="compositionally biased region" description="Polar residues" evidence="4">
    <location>
        <begin position="1235"/>
        <end position="1244"/>
    </location>
</feature>
<dbReference type="GO" id="GO:0048814">
    <property type="term" value="P:regulation of dendrite morphogenesis"/>
    <property type="evidence" value="ECO:0007669"/>
    <property type="project" value="TreeGrafter"/>
</dbReference>
<reference evidence="9 10" key="1">
    <citation type="submission" date="2025-04" db="UniProtKB">
        <authorList>
            <consortium name="RefSeq"/>
        </authorList>
    </citation>
    <scope>IDENTIFICATION</scope>
    <source>
        <tissue evidence="9 10">Gonads</tissue>
    </source>
</reference>
<sequence>MSGYSDFDPLPSLNEGDERVCLADILAIRDGCLTELELWAVCKECCEALKSLHSSSEMFQTLCITPESLAFDAAGNICFLDLNTDPEQLYIPPEYDKVGNSYKAHLFSLGMTMLYAAKYNASSSSKAGKLSKELNGVLTGITTDEYDERADLDTVLNKCNHMLQGKSAAKVCLDLAALGKLDMSTEGEDRTSVRSSQSEGEVDQPQVSGLSPYKGSGLIRPQPFKSSPEKNKRSSSSSSGYVGSSESTTPPRSVKPASITSSLKSTPARESTLDKLTSTNSVSEPDSPGTATLLRMKMSYAKSPERSPRDSSYTKDDVFSSPNQRVKYNSVFRNREQQLFSSYRSPYSTSSAFGTRSWNTPSQIKPIASYGTPKKEEISGNKKSQTLEVILERLNCCMQEHELWAVCRESVLALQRARLNLPLYIHLSTVLIEESGQVSFKTVDSEAELEVIYLSPELKEKGVVNEQTCVFGLAAVLWFLSSYKLPADSFPTFSEELEQLLTSMAEANPVVRPSLTSILQLCNARTGLNDLPSQEVCRNIYKDAELTEAFSRNNVWVNESVKQELDTAKANILDSIRSEDTRNNLKPVTASTEVSRPRPVSLHDRLMTEIQNPVKKLRKSSRPKEFDIRTVFLTHPELLQGLKRVTGKPANTATANTSSNSSGSPSGPVMFRQSPGSGFASVGESQATGGHIGLGAPSLPTGSAFHPVAQEPRIPSAFSSPATHFSPIVLTQAPSQVKDGSAQASSGASEKLKPLAVPVSGAAAKSVSPGDKEKALAKKMKELKKNLIKNMAPVNFAMDIEKEVQEEETEGSKAPQQADTKPSQPPPPTTTTGHPLPVAPPAVGVQGQFQTASPQSLLTPPSQFQSVPPSGPTQGQGNLPMPLPAVQMGAGGLFPVSFQMVQDPNTGLYQFVPVAVPVAPGTQGPIQGNTAAPIVPNAPPAPQSSISGPQVGEKPSSAETESSKKSSQEKEKKSSKTKNDSSSKHTSKDQGGGKETEKEKDKDSNSKVRTPRDSSKTRTRDSSQTRLKESSQTRSRDKSKTRETGTSKEKKEDSSVAKASNKSGVSKSKGQAPEPPPKPGGTKSSQSDSKAKTDSKLSPKKTKSSEDVGSSKHKDSSKSASEDKRKALKEKSLSEESGVVTSVTSDEEALAKGVKSKGENLQSGQNLQTGQNDENVVQNGNHKNSQSPQKPIRKGRKSSSEVIPEQKPTCESSAKPQKGILIKNDTEIENNAQSINPLQSATNQNHRKLSKGEVVTSSNGGVPSPVPSPSLSKDSGVSGLYRGFTGDPALMERLLGQDGRQQQVGKVIHLIREEFAFDGYLENGVEDVAMADYVCSLANLKWETFSSAISEKYCDLFWQEDLLTKLYEAVNGKAPNKAQSSANLTSPTARVLSVDVPNGNQSPRTAAMSAFRPVRLGDRERIIPTDHRLLRPRAMRLPYTDTSDSTDTEHYYDRHRRRFRKRHELDKGKSSSMHNLMEEAMAEAAAEGTLVKSHSQTALDGARSDSEASEGRRKRQTTWVLEAPGKPKLIHVKGSESDTDHIEAALSSTLQSVSDSERRKSLSESFKYNSERKDSMKHWESDSSTSVSGSRKRILSQSKVLTREGSVSSVHSDHSAGHRSSEGGATSAAEGWSGSGGDKMKKKANIVYYYADVAGKYNTMVKSIVNELGSAKKEDLMTKMAEIDQQIAYELKMKKKTQKYYSKLLDANKNHKATPEQRTMLTRVSKQIAEMNDKLSLLEEARKHLDMLYAESQGLALNYMYSFAQCSPGTLELQWGPDNPLLQIQVIRDPDGTEQQLVQAGTPLGLMAFLFASTTLSKSYIHHLFYCYRYMVTPAQLLEFITEKLSAATSRPDDENAEKVKRRAIDLLYVWMEGFYNIDFKHEPSVARMLNLVITEQVLPDEPDSDGLLQLIETCRQGRHRDMAVTDALSSEDVELELVHEDESSPTKWEFVKAALSLGPKTPSKPKTGLMACLEKKKKETMGDVYFPAVARKTDAFTLGDYTSQTLAEQLTLVEQTLFQQVHPVHFLNTRAQGIGVSLANGGMITSAASVQRLNLDEVQSSSLFAGSYVQDAVIHTLIEYSQSISYWVAAELVTCSSSKSQIALLSKFIHTAKICHSIRNFATSMAILDGLENLIVRQLPVWRHLPSKSAAIMEELINVKVFLKSDSLCLLQTDEDRQVPTIPCIILFLLHIQQLELGGFTLANGMYKWSKMRSIATVIDQIRIFKKQTYPFEPNRELQESLRNRMLEYSEHDLHALAAQHETNFHKISSGKLQGAFKKMKGKFGSG</sequence>
<dbReference type="Proteomes" id="UP000085678">
    <property type="component" value="Unplaced"/>
</dbReference>
<dbReference type="SMART" id="SM00147">
    <property type="entry name" value="RasGEF"/>
    <property type="match status" value="1"/>
</dbReference>
<dbReference type="KEGG" id="lak:106176541"/>
<dbReference type="RefSeq" id="XP_013414428.1">
    <property type="nucleotide sequence ID" value="XM_013558974.1"/>
</dbReference>
<feature type="compositionally biased region" description="Basic and acidic residues" evidence="4">
    <location>
        <begin position="1089"/>
        <end position="1134"/>
    </location>
</feature>
<evidence type="ECO:0000256" key="2">
    <source>
        <dbReference type="ARBA" id="ARBA00022737"/>
    </source>
</evidence>
<dbReference type="RefSeq" id="XP_013414427.1">
    <property type="nucleotide sequence ID" value="XM_013558973.2"/>
</dbReference>
<dbReference type="PANTHER" id="PTHR21560:SF0">
    <property type="entry name" value="KINASE NON-CATALYTIC C-LOBE DOMAIN-CONTAINING PROTEIN 1"/>
    <property type="match status" value="1"/>
</dbReference>
<feature type="compositionally biased region" description="Polar residues" evidence="4">
    <location>
        <begin position="1159"/>
        <end position="1189"/>
    </location>
</feature>
<dbReference type="InterPro" id="IPR029899">
    <property type="entry name" value="KNDC1"/>
</dbReference>
<accession>A0A1S3JVM8</accession>
<evidence type="ECO:0000256" key="4">
    <source>
        <dbReference type="SAM" id="MobiDB-lite"/>
    </source>
</evidence>
<dbReference type="SMART" id="SM00229">
    <property type="entry name" value="RasGEFN"/>
    <property type="match status" value="1"/>
</dbReference>
<keyword evidence="1 3" id="KW-0344">Guanine-nucleotide releasing factor</keyword>
<feature type="region of interest" description="Disordered" evidence="4">
    <location>
        <begin position="645"/>
        <end position="698"/>
    </location>
</feature>
<keyword evidence="2" id="KW-0677">Repeat</keyword>
<feature type="compositionally biased region" description="Basic and acidic residues" evidence="4">
    <location>
        <begin position="1502"/>
        <end position="1511"/>
    </location>
</feature>
<feature type="compositionally biased region" description="Polar residues" evidence="4">
    <location>
        <begin position="258"/>
        <end position="284"/>
    </location>
</feature>
<evidence type="ECO:0000256" key="3">
    <source>
        <dbReference type="PROSITE-ProRule" id="PRU00168"/>
    </source>
</evidence>
<dbReference type="PANTHER" id="PTHR21560">
    <property type="entry name" value="VERY KIND PROTEIN"/>
    <property type="match status" value="1"/>
</dbReference>
<evidence type="ECO:0000259" key="6">
    <source>
        <dbReference type="PROSITE" id="PS50212"/>
    </source>
</evidence>
<dbReference type="PROSITE" id="PS51377">
    <property type="entry name" value="KIND"/>
    <property type="match status" value="2"/>
</dbReference>
<dbReference type="SUPFAM" id="SSF56112">
    <property type="entry name" value="Protein kinase-like (PK-like)"/>
    <property type="match status" value="2"/>
</dbReference>
<dbReference type="GO" id="GO:0030425">
    <property type="term" value="C:dendrite"/>
    <property type="evidence" value="ECO:0007669"/>
    <property type="project" value="TreeGrafter"/>
</dbReference>
<feature type="compositionally biased region" description="Low complexity" evidence="4">
    <location>
        <begin position="649"/>
        <end position="668"/>
    </location>
</feature>
<dbReference type="PROSITE" id="PS50212">
    <property type="entry name" value="RASGEF_NTER"/>
    <property type="match status" value="1"/>
</dbReference>
<dbReference type="InterPro" id="IPR001895">
    <property type="entry name" value="RASGEF_cat_dom"/>
</dbReference>
<feature type="region of interest" description="Disordered" evidence="4">
    <location>
        <begin position="1235"/>
        <end position="1278"/>
    </location>
</feature>
<dbReference type="SMART" id="SM00750">
    <property type="entry name" value="KIND"/>
    <property type="match status" value="2"/>
</dbReference>
<feature type="domain" description="KIND" evidence="7">
    <location>
        <begin position="385"/>
        <end position="550"/>
    </location>
</feature>
<dbReference type="InterPro" id="IPR036964">
    <property type="entry name" value="RASGEF_cat_dom_sf"/>
</dbReference>
<evidence type="ECO:0000313" key="8">
    <source>
        <dbReference type="Proteomes" id="UP000085678"/>
    </source>
</evidence>
<dbReference type="GO" id="GO:0007264">
    <property type="term" value="P:small GTPase-mediated signal transduction"/>
    <property type="evidence" value="ECO:0007669"/>
    <property type="project" value="InterPro"/>
</dbReference>
<dbReference type="OrthoDB" id="10254377at2759"/>
<gene>
    <name evidence="9 10" type="primary">LOC106176541</name>
</gene>
<dbReference type="SUPFAM" id="SSF48366">
    <property type="entry name" value="Ras GEF"/>
    <property type="match status" value="1"/>
</dbReference>
<feature type="region of interest" description="Disordered" evidence="4">
    <location>
        <begin position="803"/>
        <end position="884"/>
    </location>
</feature>
<dbReference type="InterPro" id="IPR000651">
    <property type="entry name" value="Ras-like_Gua-exchang_fac_N"/>
</dbReference>
<dbReference type="GeneID" id="106176541"/>
<dbReference type="InterPro" id="IPR011019">
    <property type="entry name" value="KIND_dom"/>
</dbReference>
<feature type="compositionally biased region" description="Polar residues" evidence="4">
    <location>
        <begin position="1582"/>
        <end position="1610"/>
    </location>
</feature>
<evidence type="ECO:0000259" key="5">
    <source>
        <dbReference type="PROSITE" id="PS50009"/>
    </source>
</evidence>
<proteinExistence type="predicted"/>
<dbReference type="GO" id="GO:0032045">
    <property type="term" value="C:guanyl-nucleotide exchange factor complex"/>
    <property type="evidence" value="ECO:0007669"/>
    <property type="project" value="TreeGrafter"/>
</dbReference>
<dbReference type="PROSITE" id="PS50009">
    <property type="entry name" value="RASGEF_CAT"/>
    <property type="match status" value="1"/>
</dbReference>
<dbReference type="Pfam" id="PF00618">
    <property type="entry name" value="RasGEF_N"/>
    <property type="match status" value="1"/>
</dbReference>
<feature type="compositionally biased region" description="Basic and acidic residues" evidence="4">
    <location>
        <begin position="303"/>
        <end position="318"/>
    </location>
</feature>
<feature type="domain" description="N-terminal Ras-GEF" evidence="6">
    <location>
        <begin position="1794"/>
        <end position="1919"/>
    </location>
</feature>
<keyword evidence="8" id="KW-1185">Reference proteome</keyword>
<dbReference type="Gene3D" id="1.10.510.10">
    <property type="entry name" value="Transferase(Phosphotransferase) domain 1"/>
    <property type="match status" value="2"/>
</dbReference>
<feature type="compositionally biased region" description="Polar residues" evidence="4">
    <location>
        <begin position="1057"/>
        <end position="1069"/>
    </location>
</feature>
<feature type="compositionally biased region" description="Basic and acidic residues" evidence="4">
    <location>
        <begin position="1611"/>
        <end position="1621"/>
    </location>
</feature>
<protein>
    <submittedName>
        <fullName evidence="9 10">Protein very KIND isoform X1</fullName>
    </submittedName>
</protein>
<dbReference type="Gene3D" id="1.20.870.10">
    <property type="entry name" value="Son of sevenless (SoS) protein Chain: S domain 1"/>
    <property type="match status" value="1"/>
</dbReference>
<evidence type="ECO:0000256" key="1">
    <source>
        <dbReference type="ARBA" id="ARBA00022658"/>
    </source>
</evidence>
<feature type="region of interest" description="Disordered" evidence="4">
    <location>
        <begin position="1549"/>
        <end position="1637"/>
    </location>
</feature>
<feature type="compositionally biased region" description="Low complexity" evidence="4">
    <location>
        <begin position="1254"/>
        <end position="1263"/>
    </location>
</feature>
<feature type="region of interest" description="Disordered" evidence="4">
    <location>
        <begin position="184"/>
        <end position="320"/>
    </location>
</feature>
<evidence type="ECO:0000259" key="7">
    <source>
        <dbReference type="PROSITE" id="PS51377"/>
    </source>
</evidence>
<dbReference type="OMA" id="ASTCKVH"/>
<feature type="compositionally biased region" description="Polar residues" evidence="4">
    <location>
        <begin position="847"/>
        <end position="877"/>
    </location>
</feature>
<dbReference type="InterPro" id="IPR023578">
    <property type="entry name" value="Ras_GEF_dom_sf"/>
</dbReference>
<evidence type="ECO:0000313" key="10">
    <source>
        <dbReference type="RefSeq" id="XP_013414428.1"/>
    </source>
</evidence>
<feature type="compositionally biased region" description="Low complexity" evidence="4">
    <location>
        <begin position="1135"/>
        <end position="1144"/>
    </location>
</feature>
<feature type="compositionally biased region" description="Basic and acidic residues" evidence="4">
    <location>
        <begin position="1569"/>
        <end position="1581"/>
    </location>
</feature>
<name>A0A1S3JVM8_LINAN</name>